<gene>
    <name evidence="2" type="ORF">EYC80_006155</name>
</gene>
<evidence type="ECO:0000313" key="3">
    <source>
        <dbReference type="Proteomes" id="UP000326757"/>
    </source>
</evidence>
<dbReference type="Proteomes" id="UP000326757">
    <property type="component" value="Unassembled WGS sequence"/>
</dbReference>
<name>A0A5N6KGA2_MONLA</name>
<dbReference type="EMBL" id="VIGI01000003">
    <property type="protein sequence ID" value="KAB8302810.1"/>
    <property type="molecule type" value="Genomic_DNA"/>
</dbReference>
<comment type="caution">
    <text evidence="2">The sequence shown here is derived from an EMBL/GenBank/DDBJ whole genome shotgun (WGS) entry which is preliminary data.</text>
</comment>
<keyword evidence="3" id="KW-1185">Reference proteome</keyword>
<evidence type="ECO:0000256" key="1">
    <source>
        <dbReference type="SAM" id="Phobius"/>
    </source>
</evidence>
<accession>A0A5N6KGA2</accession>
<dbReference type="AlphaFoldDB" id="A0A5N6KGA2"/>
<feature type="transmembrane region" description="Helical" evidence="1">
    <location>
        <begin position="48"/>
        <end position="72"/>
    </location>
</feature>
<sequence length="81" mass="9333">MTGDKGLGIYLISLALEDWMGGVWLGDFFCILHNYIHIYGWLMAKLKLYLSTIYSFVNFAASCSFVNAWIVYFRISISFLC</sequence>
<keyword evidence="1" id="KW-0472">Membrane</keyword>
<proteinExistence type="predicted"/>
<reference evidence="2 3" key="1">
    <citation type="submission" date="2019-06" db="EMBL/GenBank/DDBJ databases">
        <title>Genome Sequence of the Brown Rot Fungal Pathogen Monilinia laxa.</title>
        <authorList>
            <person name="De Miccolis Angelini R.M."/>
            <person name="Landi L."/>
            <person name="Abate D."/>
            <person name="Pollastro S."/>
            <person name="Romanazzi G."/>
            <person name="Faretra F."/>
        </authorList>
    </citation>
    <scope>NUCLEOTIDE SEQUENCE [LARGE SCALE GENOMIC DNA]</scope>
    <source>
        <strain evidence="2 3">Mlax316</strain>
    </source>
</reference>
<feature type="transmembrane region" description="Helical" evidence="1">
    <location>
        <begin position="19"/>
        <end position="36"/>
    </location>
</feature>
<keyword evidence="1" id="KW-1133">Transmembrane helix</keyword>
<organism evidence="2 3">
    <name type="scientific">Monilinia laxa</name>
    <name type="common">Brown rot fungus</name>
    <name type="synonym">Sclerotinia laxa</name>
    <dbReference type="NCBI Taxonomy" id="61186"/>
    <lineage>
        <taxon>Eukaryota</taxon>
        <taxon>Fungi</taxon>
        <taxon>Dikarya</taxon>
        <taxon>Ascomycota</taxon>
        <taxon>Pezizomycotina</taxon>
        <taxon>Leotiomycetes</taxon>
        <taxon>Helotiales</taxon>
        <taxon>Sclerotiniaceae</taxon>
        <taxon>Monilinia</taxon>
    </lineage>
</organism>
<protein>
    <submittedName>
        <fullName evidence="2">Uncharacterized protein</fullName>
    </submittedName>
</protein>
<keyword evidence="1" id="KW-0812">Transmembrane</keyword>
<evidence type="ECO:0000313" key="2">
    <source>
        <dbReference type="EMBL" id="KAB8302810.1"/>
    </source>
</evidence>